<feature type="binding site" evidence="11">
    <location>
        <begin position="204"/>
        <end position="207"/>
    </location>
    <ligand>
        <name>ATP</name>
        <dbReference type="ChEBI" id="CHEBI:30616"/>
    </ligand>
</feature>
<dbReference type="Proteomes" id="UP000216998">
    <property type="component" value="Unassembled WGS sequence"/>
</dbReference>
<proteinExistence type="inferred from homology"/>
<dbReference type="InterPro" id="IPR029056">
    <property type="entry name" value="Ribokinase-like"/>
</dbReference>
<dbReference type="GO" id="GO:0097171">
    <property type="term" value="P:ADP-L-glycero-beta-D-manno-heptose biosynthetic process"/>
    <property type="evidence" value="ECO:0007669"/>
    <property type="project" value="UniProtKB-UniPathway"/>
</dbReference>
<dbReference type="InterPro" id="IPR004821">
    <property type="entry name" value="Cyt_trans-like"/>
</dbReference>
<dbReference type="InterPro" id="IPR011913">
    <property type="entry name" value="RfaE_dom_I"/>
</dbReference>
<dbReference type="GO" id="GO:0005524">
    <property type="term" value="F:ATP binding"/>
    <property type="evidence" value="ECO:0007669"/>
    <property type="project" value="UniProtKB-UniRule"/>
</dbReference>
<feature type="domain" description="Carbohydrate kinase PfkB" evidence="12">
    <location>
        <begin position="15"/>
        <end position="314"/>
    </location>
</feature>
<keyword evidence="6 11" id="KW-0418">Kinase</keyword>
<dbReference type="NCBIfam" id="TIGR00125">
    <property type="entry name" value="cyt_tran_rel"/>
    <property type="match status" value="1"/>
</dbReference>
<dbReference type="EMBL" id="NOXU01000026">
    <property type="protein sequence ID" value="OYQ35303.1"/>
    <property type="molecule type" value="Genomic_DNA"/>
</dbReference>
<evidence type="ECO:0000256" key="11">
    <source>
        <dbReference type="HAMAP-Rule" id="MF_01603"/>
    </source>
</evidence>
<dbReference type="EC" id="2.7.7.70" evidence="11"/>
<protein>
    <recommendedName>
        <fullName evidence="11">Bifunctional protein HldE</fullName>
    </recommendedName>
    <domain>
        <recommendedName>
            <fullName evidence="11">D-beta-D-heptose 7-phosphate kinase</fullName>
            <ecNumber evidence="11">2.7.1.167</ecNumber>
        </recommendedName>
        <alternativeName>
            <fullName evidence="11">D-beta-D-heptose 7-phosphotransferase</fullName>
        </alternativeName>
        <alternativeName>
            <fullName evidence="11">D-glycero-beta-D-manno-heptose-7-phosphate kinase</fullName>
        </alternativeName>
    </domain>
    <domain>
        <recommendedName>
            <fullName evidence="11">D-beta-D-heptose 1-phosphate adenylyltransferase</fullName>
            <ecNumber evidence="11">2.7.7.70</ecNumber>
        </recommendedName>
        <alternativeName>
            <fullName evidence="11">D-glycero-beta-D-manno-heptose 1-phosphate adenylyltransferase</fullName>
        </alternativeName>
    </domain>
</protein>
<keyword evidence="7 11" id="KW-0067">ATP-binding</keyword>
<comment type="similarity">
    <text evidence="11">In the N-terminal section; belongs to the carbohydrate kinase PfkB family.</text>
</comment>
<dbReference type="AlphaFoldDB" id="A0A255Z1C6"/>
<dbReference type="InterPro" id="IPR023030">
    <property type="entry name" value="Bifunc_HldE"/>
</dbReference>
<comment type="function">
    <text evidence="1 11">Catalyzes the phosphorylation of D-glycero-D-manno-heptose 7-phosphate at the C-1 position to selectively form D-glycero-beta-D-manno-heptose-1,7-bisphosphate.</text>
</comment>
<gene>
    <name evidence="11" type="primary">hldE</name>
    <name evidence="14" type="ORF">CHU95_08800</name>
</gene>
<keyword evidence="8 11" id="KW-0511">Multifunctional enzyme</keyword>
<dbReference type="UniPathway" id="UPA00356">
    <property type="reaction ID" value="UER00437"/>
</dbReference>
<dbReference type="HAMAP" id="MF_01603">
    <property type="entry name" value="HldE"/>
    <property type="match status" value="1"/>
</dbReference>
<dbReference type="OrthoDB" id="9802794at2"/>
<dbReference type="PANTHER" id="PTHR46969:SF1">
    <property type="entry name" value="BIFUNCTIONAL PROTEIN HLDE"/>
    <property type="match status" value="1"/>
</dbReference>
<keyword evidence="5 11" id="KW-0547">Nucleotide-binding</keyword>
<dbReference type="CDD" id="cd01172">
    <property type="entry name" value="RfaE_like"/>
    <property type="match status" value="1"/>
</dbReference>
<evidence type="ECO:0000256" key="4">
    <source>
        <dbReference type="ARBA" id="ARBA00022695"/>
    </source>
</evidence>
<comment type="subunit">
    <text evidence="11">Homodimer.</text>
</comment>
<dbReference type="PANTHER" id="PTHR46969">
    <property type="entry name" value="BIFUNCTIONAL PROTEIN HLDE"/>
    <property type="match status" value="1"/>
</dbReference>
<dbReference type="Gene3D" id="3.40.50.620">
    <property type="entry name" value="HUPs"/>
    <property type="match status" value="1"/>
</dbReference>
<evidence type="ECO:0000256" key="6">
    <source>
        <dbReference type="ARBA" id="ARBA00022777"/>
    </source>
</evidence>
<comment type="pathway">
    <text evidence="11">Nucleotide-sugar biosynthesis; ADP-L-glycero-beta-D-manno-heptose biosynthesis; ADP-L-glycero-beta-D-manno-heptose from D-glycero-beta-D-manno-heptose 7-phosphate: step 1/4.</text>
</comment>
<dbReference type="NCBIfam" id="TIGR02199">
    <property type="entry name" value="rfaE_dom_II"/>
    <property type="match status" value="1"/>
</dbReference>
<evidence type="ECO:0000313" key="15">
    <source>
        <dbReference type="Proteomes" id="UP000216998"/>
    </source>
</evidence>
<evidence type="ECO:0000256" key="1">
    <source>
        <dbReference type="ARBA" id="ARBA00002319"/>
    </source>
</evidence>
<evidence type="ECO:0000256" key="2">
    <source>
        <dbReference type="ARBA" id="ARBA00003753"/>
    </source>
</evidence>
<keyword evidence="4 11" id="KW-0548">Nucleotidyltransferase</keyword>
<dbReference type="RefSeq" id="WP_094455765.1">
    <property type="nucleotide sequence ID" value="NZ_NOXU01000026.1"/>
</dbReference>
<name>A0A255Z1C6_9PROT</name>
<evidence type="ECO:0000256" key="8">
    <source>
        <dbReference type="ARBA" id="ARBA00023268"/>
    </source>
</evidence>
<feature type="region of interest" description="Cytidylyltransferase" evidence="11">
    <location>
        <begin position="356"/>
        <end position="484"/>
    </location>
</feature>
<dbReference type="GO" id="GO:0016773">
    <property type="term" value="F:phosphotransferase activity, alcohol group as acceptor"/>
    <property type="evidence" value="ECO:0007669"/>
    <property type="project" value="InterPro"/>
</dbReference>
<comment type="catalytic activity">
    <reaction evidence="10 11">
        <text>D-glycero-beta-D-manno-heptose 1-phosphate + ATP + H(+) = ADP-D-glycero-beta-D-manno-heptose + diphosphate</text>
        <dbReference type="Rhea" id="RHEA:27465"/>
        <dbReference type="ChEBI" id="CHEBI:15378"/>
        <dbReference type="ChEBI" id="CHEBI:30616"/>
        <dbReference type="ChEBI" id="CHEBI:33019"/>
        <dbReference type="ChEBI" id="CHEBI:59967"/>
        <dbReference type="ChEBI" id="CHEBI:61593"/>
        <dbReference type="EC" id="2.7.7.70"/>
    </reaction>
</comment>
<evidence type="ECO:0000259" key="12">
    <source>
        <dbReference type="Pfam" id="PF00294"/>
    </source>
</evidence>
<evidence type="ECO:0000256" key="3">
    <source>
        <dbReference type="ARBA" id="ARBA00022679"/>
    </source>
</evidence>
<evidence type="ECO:0000256" key="5">
    <source>
        <dbReference type="ARBA" id="ARBA00022741"/>
    </source>
</evidence>
<evidence type="ECO:0000313" key="14">
    <source>
        <dbReference type="EMBL" id="OYQ35303.1"/>
    </source>
</evidence>
<comment type="function">
    <text evidence="2 11">Catalyzes the ADP transfer from ATP to D-glycero-beta-D-manno-heptose 1-phosphate, yielding ADP-D-glycero-beta-D-manno-heptose.</text>
</comment>
<dbReference type="FunFam" id="3.40.1190.20:FF:000002">
    <property type="entry name" value="Bifunctional protein HldE"/>
    <property type="match status" value="1"/>
</dbReference>
<evidence type="ECO:0000256" key="10">
    <source>
        <dbReference type="ARBA" id="ARBA00047428"/>
    </source>
</evidence>
<dbReference type="GO" id="GO:0033785">
    <property type="term" value="F:heptose 7-phosphate kinase activity"/>
    <property type="evidence" value="ECO:0007669"/>
    <property type="project" value="UniProtKB-UniRule"/>
</dbReference>
<feature type="domain" description="Cytidyltransferase-like" evidence="13">
    <location>
        <begin position="356"/>
        <end position="460"/>
    </location>
</feature>
<dbReference type="SUPFAM" id="SSF52374">
    <property type="entry name" value="Nucleotidylyl transferase"/>
    <property type="match status" value="1"/>
</dbReference>
<dbReference type="Pfam" id="PF01467">
    <property type="entry name" value="CTP_transf_like"/>
    <property type="match status" value="1"/>
</dbReference>
<dbReference type="GO" id="GO:0033786">
    <property type="term" value="F:heptose-1-phosphate adenylyltransferase activity"/>
    <property type="evidence" value="ECO:0007669"/>
    <property type="project" value="UniProtKB-UniRule"/>
</dbReference>
<evidence type="ECO:0000259" key="13">
    <source>
        <dbReference type="Pfam" id="PF01467"/>
    </source>
</evidence>
<feature type="region of interest" description="Ribokinase" evidence="11">
    <location>
        <begin position="1"/>
        <end position="325"/>
    </location>
</feature>
<evidence type="ECO:0000256" key="9">
    <source>
        <dbReference type="ARBA" id="ARBA00023277"/>
    </source>
</evidence>
<keyword evidence="9 11" id="KW-0119">Carbohydrate metabolism</keyword>
<keyword evidence="15" id="KW-1185">Reference proteome</keyword>
<evidence type="ECO:0000256" key="7">
    <source>
        <dbReference type="ARBA" id="ARBA00022840"/>
    </source>
</evidence>
<reference evidence="14 15" key="1">
    <citation type="submission" date="2017-07" db="EMBL/GenBank/DDBJ databases">
        <title>Niveispirillum cyanobacteriorum sp. nov., isolated from cyanobacterial aggregates in a eutrophic lake.</title>
        <authorList>
            <person name="Cai H."/>
        </authorList>
    </citation>
    <scope>NUCLEOTIDE SEQUENCE [LARGE SCALE GENOMIC DNA]</scope>
    <source>
        <strain evidence="15">TH1-14</strain>
    </source>
</reference>
<comment type="catalytic activity">
    <reaction evidence="11">
        <text>D-glycero-beta-D-manno-heptose 7-phosphate + ATP = D-glycero-beta-D-manno-heptose 1,7-bisphosphate + ADP + H(+)</text>
        <dbReference type="Rhea" id="RHEA:27473"/>
        <dbReference type="ChEBI" id="CHEBI:15378"/>
        <dbReference type="ChEBI" id="CHEBI:30616"/>
        <dbReference type="ChEBI" id="CHEBI:60204"/>
        <dbReference type="ChEBI" id="CHEBI:60208"/>
        <dbReference type="ChEBI" id="CHEBI:456216"/>
        <dbReference type="EC" id="2.7.1.167"/>
    </reaction>
</comment>
<dbReference type="InterPro" id="IPR011611">
    <property type="entry name" value="PfkB_dom"/>
</dbReference>
<comment type="pathway">
    <text evidence="11">Nucleotide-sugar biosynthesis; ADP-L-glycero-beta-D-manno-heptose biosynthesis; ADP-L-glycero-beta-D-manno-heptose from D-glycero-beta-D-manno-heptose 7-phosphate: step 3/4.</text>
</comment>
<keyword evidence="3 11" id="KW-0808">Transferase</keyword>
<comment type="similarity">
    <text evidence="11">In the C-terminal section; belongs to the cytidylyltransferase family.</text>
</comment>
<comment type="caution">
    <text evidence="14">The sequence shown here is derived from an EMBL/GenBank/DDBJ whole genome shotgun (WGS) entry which is preliminary data.</text>
</comment>
<sequence length="484" mass="50610">MTTDLNSLIDAIAGTRILVVGDVMLDRFIHGRVDRISPEAPIPVLRVQRETAMPGGAGNVVANMVALGVEADLISVVGDDAAGQELSRLMLTLNGQRNSLLTSTNRPTTTKTRFVAGGQQLLRADAETDIPLSDADATQLLALAATKMPDVSMLVLSDYNKGVLTSEVSAALIELARAAGVRVLVDPKGRDYARYRGAYCVTPNMRELADATGIMPADTASLVATARTLANCHGIAAVVATRSEQGMSVVPADGAATHLYARAREVFDVSGAGDTVVAVLAAALTAGADLVEAATLANVAAGVVVAKVGTATVRPNELRDALGHAIVAGPGSKSVTLDQAVEQVERWRRQGLRVGFTNGCFDLLHPGHVSLIAQARAQCDRLVLGLNSDDSVRRLKGPARPVQNVTSRATVLSALGDVDLVVTFADDTPLTLIKALRPDILVKGADYKIDDVVGAKEVMGWGGRVVLADLAAGHSTTNTIERMK</sequence>
<feature type="active site" evidence="11">
    <location>
        <position position="274"/>
    </location>
</feature>
<organism evidence="14 15">
    <name type="scientific">Niveispirillum lacus</name>
    <dbReference type="NCBI Taxonomy" id="1981099"/>
    <lineage>
        <taxon>Bacteria</taxon>
        <taxon>Pseudomonadati</taxon>
        <taxon>Pseudomonadota</taxon>
        <taxon>Alphaproteobacteria</taxon>
        <taxon>Rhodospirillales</taxon>
        <taxon>Azospirillaceae</taxon>
        <taxon>Niveispirillum</taxon>
    </lineage>
</organism>
<dbReference type="GO" id="GO:0005829">
    <property type="term" value="C:cytosol"/>
    <property type="evidence" value="ECO:0007669"/>
    <property type="project" value="TreeGrafter"/>
</dbReference>
<dbReference type="Gene3D" id="3.40.1190.20">
    <property type="match status" value="1"/>
</dbReference>
<dbReference type="SUPFAM" id="SSF53613">
    <property type="entry name" value="Ribokinase-like"/>
    <property type="match status" value="1"/>
</dbReference>
<dbReference type="InterPro" id="IPR011914">
    <property type="entry name" value="RfaE_dom_II"/>
</dbReference>
<dbReference type="EC" id="2.7.1.167" evidence="11"/>
<dbReference type="NCBIfam" id="TIGR02198">
    <property type="entry name" value="rfaE_dom_I"/>
    <property type="match status" value="1"/>
</dbReference>
<accession>A0A255Z1C6</accession>
<dbReference type="Pfam" id="PF00294">
    <property type="entry name" value="PfkB"/>
    <property type="match status" value="1"/>
</dbReference>
<dbReference type="InterPro" id="IPR014729">
    <property type="entry name" value="Rossmann-like_a/b/a_fold"/>
</dbReference>